<feature type="region of interest" description="Disordered" evidence="1">
    <location>
        <begin position="197"/>
        <end position="251"/>
    </location>
</feature>
<gene>
    <name evidence="2" type="ORF">B0H17DRAFT_1221961</name>
</gene>
<feature type="compositionally biased region" description="Low complexity" evidence="1">
    <location>
        <begin position="200"/>
        <end position="211"/>
    </location>
</feature>
<feature type="compositionally biased region" description="Basic and acidic residues" evidence="1">
    <location>
        <begin position="215"/>
        <end position="228"/>
    </location>
</feature>
<proteinExistence type="predicted"/>
<feature type="region of interest" description="Disordered" evidence="1">
    <location>
        <begin position="106"/>
        <end position="130"/>
    </location>
</feature>
<name>A0AAD7AZY6_MYCRO</name>
<feature type="compositionally biased region" description="Polar residues" evidence="1">
    <location>
        <begin position="241"/>
        <end position="251"/>
    </location>
</feature>
<evidence type="ECO:0000313" key="3">
    <source>
        <dbReference type="Proteomes" id="UP001221757"/>
    </source>
</evidence>
<keyword evidence="3" id="KW-1185">Reference proteome</keyword>
<dbReference type="Proteomes" id="UP001221757">
    <property type="component" value="Unassembled WGS sequence"/>
</dbReference>
<dbReference type="EMBL" id="JARKIE010001152">
    <property type="protein sequence ID" value="KAJ7605491.1"/>
    <property type="molecule type" value="Genomic_DNA"/>
</dbReference>
<comment type="caution">
    <text evidence="2">The sequence shown here is derived from an EMBL/GenBank/DDBJ whole genome shotgun (WGS) entry which is preliminary data.</text>
</comment>
<evidence type="ECO:0000313" key="2">
    <source>
        <dbReference type="EMBL" id="KAJ7605491.1"/>
    </source>
</evidence>
<protein>
    <submittedName>
        <fullName evidence="2">Uncharacterized protein</fullName>
    </submittedName>
</protein>
<reference evidence="2" key="1">
    <citation type="submission" date="2023-03" db="EMBL/GenBank/DDBJ databases">
        <title>Massive genome expansion in bonnet fungi (Mycena s.s.) driven by repeated elements and novel gene families across ecological guilds.</title>
        <authorList>
            <consortium name="Lawrence Berkeley National Laboratory"/>
            <person name="Harder C.B."/>
            <person name="Miyauchi S."/>
            <person name="Viragh M."/>
            <person name="Kuo A."/>
            <person name="Thoen E."/>
            <person name="Andreopoulos B."/>
            <person name="Lu D."/>
            <person name="Skrede I."/>
            <person name="Drula E."/>
            <person name="Henrissat B."/>
            <person name="Morin E."/>
            <person name="Kohler A."/>
            <person name="Barry K."/>
            <person name="LaButti K."/>
            <person name="Morin E."/>
            <person name="Salamov A."/>
            <person name="Lipzen A."/>
            <person name="Mereny Z."/>
            <person name="Hegedus B."/>
            <person name="Baldrian P."/>
            <person name="Stursova M."/>
            <person name="Weitz H."/>
            <person name="Taylor A."/>
            <person name="Grigoriev I.V."/>
            <person name="Nagy L.G."/>
            <person name="Martin F."/>
            <person name="Kauserud H."/>
        </authorList>
    </citation>
    <scope>NUCLEOTIDE SEQUENCE</scope>
    <source>
        <strain evidence="2">CBHHK067</strain>
    </source>
</reference>
<sequence>MSHAMDCAIRVSDATPSLGTSKSSAPALAKHEAAVKLGGLNKYCQQLNLLLLEMRTIRKSTCASGSAPPSDVAVTMCDASALEPAVFLSPTPVLAVELGGLKDLHRKLTTPDSEPRTSNKGSSTSSGEDPSVPVLSVLFSPLMSSARALVVAGLAVELGGHMSVFTGEIATIEPGGLKALAQQLLYKLEVHTEEAASVASQQTRSSQSPSSAHTRLSDVESGGLKDSHQQYSAPNREIRTSGKSMRASSAATPSDVAVARCDASALEPVVSPSPTPAMAIKLGGLLPPQNKRLAIVQTVSKLTANVCASFVSKSTSPLVIHSTLATRIFALVSAITWTLYLSYLGYSLVGNSAPYTEWEREGISTRTGFIWIGTGTR</sequence>
<feature type="compositionally biased region" description="Polar residues" evidence="1">
    <location>
        <begin position="110"/>
        <end position="128"/>
    </location>
</feature>
<evidence type="ECO:0000256" key="1">
    <source>
        <dbReference type="SAM" id="MobiDB-lite"/>
    </source>
</evidence>
<dbReference type="AlphaFoldDB" id="A0AAD7AZY6"/>
<organism evidence="2 3">
    <name type="scientific">Mycena rosella</name>
    <name type="common">Pink bonnet</name>
    <name type="synonym">Agaricus rosellus</name>
    <dbReference type="NCBI Taxonomy" id="1033263"/>
    <lineage>
        <taxon>Eukaryota</taxon>
        <taxon>Fungi</taxon>
        <taxon>Dikarya</taxon>
        <taxon>Basidiomycota</taxon>
        <taxon>Agaricomycotina</taxon>
        <taxon>Agaricomycetes</taxon>
        <taxon>Agaricomycetidae</taxon>
        <taxon>Agaricales</taxon>
        <taxon>Marasmiineae</taxon>
        <taxon>Mycenaceae</taxon>
        <taxon>Mycena</taxon>
    </lineage>
</organism>
<accession>A0AAD7AZY6</accession>